<keyword evidence="4 8" id="KW-0808">Transferase</keyword>
<dbReference type="GO" id="GO:0019856">
    <property type="term" value="P:pyrimidine nucleobase biosynthetic process"/>
    <property type="evidence" value="ECO:0007669"/>
    <property type="project" value="InterPro"/>
</dbReference>
<protein>
    <recommendedName>
        <fullName evidence="2">orotate phosphoribosyltransferase</fullName>
        <ecNumber evidence="2">2.4.2.10</ecNumber>
    </recommendedName>
</protein>
<evidence type="ECO:0000256" key="3">
    <source>
        <dbReference type="ARBA" id="ARBA00022676"/>
    </source>
</evidence>
<reference evidence="8" key="1">
    <citation type="submission" date="2013-08" db="EMBL/GenBank/DDBJ databases">
        <authorList>
            <person name="Mendez C."/>
            <person name="Richter M."/>
            <person name="Ferrer M."/>
            <person name="Sanchez J."/>
        </authorList>
    </citation>
    <scope>NUCLEOTIDE SEQUENCE</scope>
</reference>
<dbReference type="InterPro" id="IPR006273">
    <property type="entry name" value="Orotate_PRibTrfase_bac"/>
</dbReference>
<dbReference type="AlphaFoldDB" id="T1AGP5"/>
<comment type="caution">
    <text evidence="8">The sequence shown here is derived from an EMBL/GenBank/DDBJ whole genome shotgun (WGS) entry which is preliminary data.</text>
</comment>
<dbReference type="Pfam" id="PF00156">
    <property type="entry name" value="Pribosyltran"/>
    <property type="match status" value="1"/>
</dbReference>
<dbReference type="EMBL" id="AUZX01008306">
    <property type="protein sequence ID" value="EQD56352.1"/>
    <property type="molecule type" value="Genomic_DNA"/>
</dbReference>
<evidence type="ECO:0000313" key="8">
    <source>
        <dbReference type="EMBL" id="EQD56352.1"/>
    </source>
</evidence>
<dbReference type="PANTHER" id="PTHR19278">
    <property type="entry name" value="OROTATE PHOSPHORIBOSYLTRANSFERASE"/>
    <property type="match status" value="1"/>
</dbReference>
<dbReference type="EC" id="2.4.2.10" evidence="2"/>
<feature type="non-terminal residue" evidence="8">
    <location>
        <position position="151"/>
    </location>
</feature>
<dbReference type="Gene3D" id="3.40.50.2020">
    <property type="match status" value="1"/>
</dbReference>
<comment type="pathway">
    <text evidence="1">Pyrimidine metabolism; UMP biosynthesis via de novo pathway; UMP from orotate: step 1/2.</text>
</comment>
<reference evidence="8" key="2">
    <citation type="journal article" date="2014" name="ISME J.">
        <title>Microbial stratification in low pH oxic and suboxic macroscopic growths along an acid mine drainage.</title>
        <authorList>
            <person name="Mendez-Garcia C."/>
            <person name="Mesa V."/>
            <person name="Sprenger R.R."/>
            <person name="Richter M."/>
            <person name="Diez M.S."/>
            <person name="Solano J."/>
            <person name="Bargiela R."/>
            <person name="Golyshina O.V."/>
            <person name="Manteca A."/>
            <person name="Ramos J.L."/>
            <person name="Gallego J.R."/>
            <person name="Llorente I."/>
            <person name="Martins Dos Santos V.A."/>
            <person name="Jensen O.N."/>
            <person name="Pelaez A.I."/>
            <person name="Sanchez J."/>
            <person name="Ferrer M."/>
        </authorList>
    </citation>
    <scope>NUCLEOTIDE SEQUENCE</scope>
</reference>
<dbReference type="UniPathway" id="UPA00070">
    <property type="reaction ID" value="UER00119"/>
</dbReference>
<feature type="domain" description="Phosphoribosyltransferase" evidence="7">
    <location>
        <begin position="36"/>
        <end position="148"/>
    </location>
</feature>
<evidence type="ECO:0000256" key="5">
    <source>
        <dbReference type="ARBA" id="ARBA00022842"/>
    </source>
</evidence>
<dbReference type="PANTHER" id="PTHR19278:SF9">
    <property type="entry name" value="URIDINE 5'-MONOPHOSPHATE SYNTHASE"/>
    <property type="match status" value="1"/>
</dbReference>
<sequence>MDWQERLRSWGVYREGHFLLTSGRHGGAFLLFSQALQHPEHAEVLGRALAALFQGEPIETVIGPAMGGVLLAHEVARTLGVRSIYAEKDGERMAFKRGFSLRPGERVLVVEDAVTTGGSVAKVLEICRASEADIVGIGVCADRTAGKVDLG</sequence>
<accession>T1AGP5</accession>
<dbReference type="InterPro" id="IPR029057">
    <property type="entry name" value="PRTase-like"/>
</dbReference>
<dbReference type="GO" id="GO:0004588">
    <property type="term" value="F:orotate phosphoribosyltransferase activity"/>
    <property type="evidence" value="ECO:0007669"/>
    <property type="project" value="UniProtKB-EC"/>
</dbReference>
<keyword evidence="6" id="KW-0665">Pyrimidine biosynthesis</keyword>
<proteinExistence type="inferred from homology"/>
<keyword evidence="3 8" id="KW-0328">Glycosyltransferase</keyword>
<dbReference type="GO" id="GO:0044205">
    <property type="term" value="P:'de novo' UMP biosynthetic process"/>
    <property type="evidence" value="ECO:0007669"/>
    <property type="project" value="UniProtKB-UniPathway"/>
</dbReference>
<evidence type="ECO:0000256" key="4">
    <source>
        <dbReference type="ARBA" id="ARBA00022679"/>
    </source>
</evidence>
<dbReference type="InterPro" id="IPR000836">
    <property type="entry name" value="PRTase_dom"/>
</dbReference>
<name>T1AGP5_9ZZZZ</name>
<keyword evidence="5" id="KW-0460">Magnesium</keyword>
<dbReference type="NCBIfam" id="TIGR01367">
    <property type="entry name" value="pyrE_Therm"/>
    <property type="match status" value="1"/>
</dbReference>
<dbReference type="SUPFAM" id="SSF53271">
    <property type="entry name" value="PRTase-like"/>
    <property type="match status" value="1"/>
</dbReference>
<evidence type="ECO:0000256" key="6">
    <source>
        <dbReference type="ARBA" id="ARBA00022975"/>
    </source>
</evidence>
<dbReference type="CDD" id="cd06223">
    <property type="entry name" value="PRTases_typeI"/>
    <property type="match status" value="1"/>
</dbReference>
<dbReference type="InterPro" id="IPR023031">
    <property type="entry name" value="OPRT"/>
</dbReference>
<dbReference type="HAMAP" id="MF_01208">
    <property type="entry name" value="PyrE"/>
    <property type="match status" value="1"/>
</dbReference>
<evidence type="ECO:0000259" key="7">
    <source>
        <dbReference type="Pfam" id="PF00156"/>
    </source>
</evidence>
<evidence type="ECO:0000256" key="2">
    <source>
        <dbReference type="ARBA" id="ARBA00011971"/>
    </source>
</evidence>
<gene>
    <name evidence="8" type="ORF">B1A_11585</name>
</gene>
<evidence type="ECO:0000256" key="1">
    <source>
        <dbReference type="ARBA" id="ARBA00004889"/>
    </source>
</evidence>
<organism evidence="8">
    <name type="scientific">mine drainage metagenome</name>
    <dbReference type="NCBI Taxonomy" id="410659"/>
    <lineage>
        <taxon>unclassified sequences</taxon>
        <taxon>metagenomes</taxon>
        <taxon>ecological metagenomes</taxon>
    </lineage>
</organism>